<accession>A0A844FPT5</accession>
<sequence length="462" mass="49846">MSMNIFRKEHADNLLLEDKHFERSLTAKDLIALGIGAVIGTGIFILPGTVAATEAGPGISLSFLIAAVVCILSAMCYAEFASAIPVAGSAYSYGNIVYGEAVGWVLGWALVLEYMLAVAAGAAGFSSYLQSFLKSFNLALPKAISGPMDIKHGVYFDIVAITAILLVCVLLSRGLRTSVKINNVAVFIKIAIVLLFIAVGLFFIKPANYHPFLPYKFSGVLKGATTVFFAYLGFDVVSASAAEVKNPQKNMPKGIIGTLSIVTVLYILVSLVLTGMVKYTKLNVANPVAYALVQVHQSWLAQLLSLGILLGMATMMVTMIYSSSRLVYAMARDGLLPHFLAKLDEKHNSPQGALWLVGIIIALAGGVFSVNQLANLVNFGTLLAFAFVSFGVIPLRKRTDLVNEGYKVPLFPFIPILSGLAAVFMLTRLSGEMWLVAGIWFLIGIAIYFSYGYWHSQLNDKQ</sequence>
<keyword evidence="3 6" id="KW-0812">Transmembrane</keyword>
<dbReference type="Proteomes" id="UP000452141">
    <property type="component" value="Unassembled WGS sequence"/>
</dbReference>
<dbReference type="GO" id="GO:0016020">
    <property type="term" value="C:membrane"/>
    <property type="evidence" value="ECO:0007669"/>
    <property type="project" value="UniProtKB-SubCell"/>
</dbReference>
<feature type="transmembrane region" description="Helical" evidence="6">
    <location>
        <begin position="352"/>
        <end position="370"/>
    </location>
</feature>
<feature type="transmembrane region" description="Helical" evidence="6">
    <location>
        <begin position="376"/>
        <end position="396"/>
    </location>
</feature>
<gene>
    <name evidence="7" type="ORF">FYJ61_06965</name>
</gene>
<comment type="caution">
    <text evidence="7">The sequence shown here is derived from an EMBL/GenBank/DDBJ whole genome shotgun (WGS) entry which is preliminary data.</text>
</comment>
<keyword evidence="2" id="KW-0813">Transport</keyword>
<feature type="transmembrane region" description="Helical" evidence="6">
    <location>
        <begin position="58"/>
        <end position="80"/>
    </location>
</feature>
<evidence type="ECO:0000256" key="6">
    <source>
        <dbReference type="SAM" id="Phobius"/>
    </source>
</evidence>
<organism evidence="7 8">
    <name type="scientific">Lactobacillus equicursoris</name>
    <dbReference type="NCBI Taxonomy" id="420645"/>
    <lineage>
        <taxon>Bacteria</taxon>
        <taxon>Bacillati</taxon>
        <taxon>Bacillota</taxon>
        <taxon>Bacilli</taxon>
        <taxon>Lactobacillales</taxon>
        <taxon>Lactobacillaceae</taxon>
        <taxon>Lactobacillus</taxon>
    </lineage>
</organism>
<feature type="transmembrane region" description="Helical" evidence="6">
    <location>
        <begin position="433"/>
        <end position="454"/>
    </location>
</feature>
<dbReference type="PANTHER" id="PTHR43243">
    <property type="entry name" value="INNER MEMBRANE TRANSPORTER YGJI-RELATED"/>
    <property type="match status" value="1"/>
</dbReference>
<feature type="transmembrane region" description="Helical" evidence="6">
    <location>
        <begin position="101"/>
        <end position="125"/>
    </location>
</feature>
<feature type="transmembrane region" description="Helical" evidence="6">
    <location>
        <begin position="30"/>
        <end position="52"/>
    </location>
</feature>
<reference evidence="7 8" key="1">
    <citation type="submission" date="2019-08" db="EMBL/GenBank/DDBJ databases">
        <title>In-depth cultivation of the pig gut microbiome towards novel bacterial diversity and tailored functional studies.</title>
        <authorList>
            <person name="Wylensek D."/>
            <person name="Hitch T.C.A."/>
            <person name="Clavel T."/>
        </authorList>
    </citation>
    <scope>NUCLEOTIDE SEQUENCE [LARGE SCALE GENOMIC DNA]</scope>
    <source>
        <strain evidence="7 8">WCA-470BD-2E</strain>
    </source>
</reference>
<dbReference type="Gene3D" id="1.20.1740.10">
    <property type="entry name" value="Amino acid/polyamine transporter I"/>
    <property type="match status" value="1"/>
</dbReference>
<evidence type="ECO:0000313" key="7">
    <source>
        <dbReference type="EMBL" id="MST80192.1"/>
    </source>
</evidence>
<dbReference type="PANTHER" id="PTHR43243:SF4">
    <property type="entry name" value="CATIONIC AMINO ACID TRANSPORTER 4"/>
    <property type="match status" value="1"/>
</dbReference>
<dbReference type="EMBL" id="VUMW01000019">
    <property type="protein sequence ID" value="MST80192.1"/>
    <property type="molecule type" value="Genomic_DNA"/>
</dbReference>
<evidence type="ECO:0000256" key="3">
    <source>
        <dbReference type="ARBA" id="ARBA00022692"/>
    </source>
</evidence>
<evidence type="ECO:0000256" key="5">
    <source>
        <dbReference type="ARBA" id="ARBA00023136"/>
    </source>
</evidence>
<keyword evidence="4 6" id="KW-1133">Transmembrane helix</keyword>
<feature type="transmembrane region" description="Helical" evidence="6">
    <location>
        <begin position="184"/>
        <end position="204"/>
    </location>
</feature>
<evidence type="ECO:0000256" key="4">
    <source>
        <dbReference type="ARBA" id="ARBA00022989"/>
    </source>
</evidence>
<proteinExistence type="predicted"/>
<dbReference type="InterPro" id="IPR002293">
    <property type="entry name" value="AA/rel_permease1"/>
</dbReference>
<feature type="transmembrane region" description="Helical" evidence="6">
    <location>
        <begin position="408"/>
        <end position="427"/>
    </location>
</feature>
<feature type="transmembrane region" description="Helical" evidence="6">
    <location>
        <begin position="254"/>
        <end position="279"/>
    </location>
</feature>
<dbReference type="RefSeq" id="WP_009557670.1">
    <property type="nucleotide sequence ID" value="NZ_JAQYBB010000122.1"/>
</dbReference>
<feature type="transmembrane region" description="Helical" evidence="6">
    <location>
        <begin position="299"/>
        <end position="322"/>
    </location>
</feature>
<evidence type="ECO:0000256" key="2">
    <source>
        <dbReference type="ARBA" id="ARBA00022448"/>
    </source>
</evidence>
<feature type="transmembrane region" description="Helical" evidence="6">
    <location>
        <begin position="224"/>
        <end position="242"/>
    </location>
</feature>
<comment type="subcellular location">
    <subcellularLocation>
        <location evidence="1">Membrane</location>
        <topology evidence="1">Multi-pass membrane protein</topology>
    </subcellularLocation>
</comment>
<feature type="transmembrane region" description="Helical" evidence="6">
    <location>
        <begin position="154"/>
        <end position="172"/>
    </location>
</feature>
<dbReference type="GO" id="GO:0015171">
    <property type="term" value="F:amino acid transmembrane transporter activity"/>
    <property type="evidence" value="ECO:0007669"/>
    <property type="project" value="TreeGrafter"/>
</dbReference>
<keyword evidence="5 6" id="KW-0472">Membrane</keyword>
<name>A0A844FPT5_9LACO</name>
<dbReference type="PIRSF" id="PIRSF006060">
    <property type="entry name" value="AA_transporter"/>
    <property type="match status" value="1"/>
</dbReference>
<dbReference type="Pfam" id="PF13520">
    <property type="entry name" value="AA_permease_2"/>
    <property type="match status" value="1"/>
</dbReference>
<evidence type="ECO:0000256" key="1">
    <source>
        <dbReference type="ARBA" id="ARBA00004141"/>
    </source>
</evidence>
<dbReference type="AlphaFoldDB" id="A0A844FPT5"/>
<evidence type="ECO:0000313" key="8">
    <source>
        <dbReference type="Proteomes" id="UP000452141"/>
    </source>
</evidence>
<protein>
    <submittedName>
        <fullName evidence="7">Amino acid permease</fullName>
    </submittedName>
</protein>